<dbReference type="Proteomes" id="UP001569200">
    <property type="component" value="Unassembled WGS sequence"/>
</dbReference>
<dbReference type="SUPFAM" id="SSF56349">
    <property type="entry name" value="DNA breaking-rejoining enzymes"/>
    <property type="match status" value="1"/>
</dbReference>
<organism evidence="2 3">
    <name type="scientific">Vibrio splendidus</name>
    <dbReference type="NCBI Taxonomy" id="29497"/>
    <lineage>
        <taxon>Bacteria</taxon>
        <taxon>Pseudomonadati</taxon>
        <taxon>Pseudomonadota</taxon>
        <taxon>Gammaproteobacteria</taxon>
        <taxon>Vibrionales</taxon>
        <taxon>Vibrionaceae</taxon>
        <taxon>Vibrio</taxon>
    </lineage>
</organism>
<evidence type="ECO:0000256" key="1">
    <source>
        <dbReference type="ARBA" id="ARBA00023172"/>
    </source>
</evidence>
<comment type="caution">
    <text evidence="2">The sequence shown here is derived from an EMBL/GenBank/DDBJ whole genome shotgun (WGS) entry which is preliminary data.</text>
</comment>
<dbReference type="Gene3D" id="1.10.443.10">
    <property type="entry name" value="Intergrase catalytic core"/>
    <property type="match status" value="1"/>
</dbReference>
<name>A0ABV4LPI2_VIBSP</name>
<reference evidence="2 3" key="1">
    <citation type="submission" date="2024-06" db="EMBL/GenBank/DDBJ databases">
        <authorList>
            <person name="Steensen K."/>
            <person name="Seneca J."/>
            <person name="Bartlau N."/>
            <person name="Yu A.X."/>
            <person name="Polz M.F."/>
        </authorList>
    </citation>
    <scope>NUCLEOTIDE SEQUENCE [LARGE SCALE GENOMIC DNA]</scope>
    <source>
        <strain evidence="2 3">1F145</strain>
    </source>
</reference>
<evidence type="ECO:0000313" key="2">
    <source>
        <dbReference type="EMBL" id="MEZ8180364.1"/>
    </source>
</evidence>
<evidence type="ECO:0008006" key="4">
    <source>
        <dbReference type="Google" id="ProtNLM"/>
    </source>
</evidence>
<gene>
    <name evidence="2" type="ORF">ACED33_06730</name>
</gene>
<protein>
    <recommendedName>
        <fullName evidence="4">Integrase</fullName>
    </recommendedName>
</protein>
<accession>A0ABV4LPI2</accession>
<evidence type="ECO:0000313" key="3">
    <source>
        <dbReference type="Proteomes" id="UP001569200"/>
    </source>
</evidence>
<proteinExistence type="predicted"/>
<dbReference type="RefSeq" id="WP_371690689.1">
    <property type="nucleotide sequence ID" value="NZ_JBGONW010000007.1"/>
</dbReference>
<keyword evidence="3" id="KW-1185">Reference proteome</keyword>
<keyword evidence="1" id="KW-0233">DNA recombination</keyword>
<dbReference type="InterPro" id="IPR011010">
    <property type="entry name" value="DNA_brk_join_enz"/>
</dbReference>
<sequence length="749" mass="84777">MSRTLKLVSDVNQGLKSVTELSSEQHSLIVEECVVSGGGYDVLSIYGEAYTDLKMKDNHKPQWLLSSEGEVWEISSGYSRTINFNDVILSDGEALTSAKHKPLLNTFQYWLASVDNPLYSGGKLSKPRTTYQKLLKVISLINALLIYGHKFDLQNVHLTNFDRDLVMNLLVRCARQRITVGLYNYADELKLFLRSKIHEISDIQAQKFKEQYPYVTRHLLPEESMLKLTVNERIKACCWLHSNGYYQKIKNKKHFVELPYPHSKKLTKAIYAGRIICINDVVLPKVDELTIMEEGVPTEFRSVPNTDTQSETSIDSIIQILTPFKLLLTTIDMPDSAKINSSAFNNVSVKALSDHELSLKTTGRFLTLPANVVFSSIRNAFEFCEDYADAILNATLKLLSAAKNDRSSVVSVEEYICDKLKALGVKEICLFSDVPDVNPKRRSCIGLLDLYNVLIGSMQVLIGAMMARRKSEVIGLNPFDTVTDDHFLMFDLAKSGTGGTKNYREQVKRPIPESIANLIRKIEVFNKKLISQQLADESALRLLNNVDKKTLKVVGGITRNSRLDDFCDFFETELVDFGDGDIRRYYIRHHQLRRFFAMVFFWNKKGGHLDALRHFLGHVDIEHLYHYVTEGQSGAVLNGVKASALVDSAYKNELENVSTLKALLKERFGASTIEITSLSDAIDDYGDDEEYISTPSLAEVSKLQVLENQVLVLLEKDVISFEPEFFTITNADGNEVQDYKFILRVNEAD</sequence>
<dbReference type="EMBL" id="JBGOOW010000004">
    <property type="protein sequence ID" value="MEZ8180364.1"/>
    <property type="molecule type" value="Genomic_DNA"/>
</dbReference>
<dbReference type="InterPro" id="IPR013762">
    <property type="entry name" value="Integrase-like_cat_sf"/>
</dbReference>